<dbReference type="RefSeq" id="WP_187578921.1">
    <property type="nucleotide sequence ID" value="NZ_CP060713.1"/>
</dbReference>
<dbReference type="Pfam" id="PF01252">
    <property type="entry name" value="Peptidase_A8"/>
    <property type="match status" value="1"/>
</dbReference>
<dbReference type="HAMAP" id="MF_00161">
    <property type="entry name" value="LspA"/>
    <property type="match status" value="1"/>
</dbReference>
<feature type="transmembrane region" description="Helical" evidence="9">
    <location>
        <begin position="148"/>
        <end position="173"/>
    </location>
</feature>
<evidence type="ECO:0000256" key="11">
    <source>
        <dbReference type="SAM" id="MobiDB-lite"/>
    </source>
</evidence>
<comment type="function">
    <text evidence="9">This protein specifically catalyzes the removal of signal peptides from prolipoproteins.</text>
</comment>
<comment type="similarity">
    <text evidence="1 9 10">Belongs to the peptidase A8 family.</text>
</comment>
<feature type="region of interest" description="Disordered" evidence="11">
    <location>
        <begin position="184"/>
        <end position="211"/>
    </location>
</feature>
<sequence>MQAARGTSLSHSDPTVPPSRRPSRARYLLLFAGVAAFGYAADLVTKQLALDRLDVGAYVPVVGDWFGLLLTSNSGAAFSLGTSYTLVLTCVAIVAAVVTVTIAVRRLASTGWALALGFLLAGVLGNLTDRVFREPEAFRGHVIDFLRFPHFPIFNVADIWINVAAGLIILQAVRGIRVDGLREARSPRGVRPGEEPDRADGAGDHEPPAGS</sequence>
<evidence type="ECO:0000256" key="10">
    <source>
        <dbReference type="RuleBase" id="RU004181"/>
    </source>
</evidence>
<dbReference type="AlphaFoldDB" id="A0A7G9RBV4"/>
<evidence type="ECO:0000256" key="3">
    <source>
        <dbReference type="ARBA" id="ARBA00022670"/>
    </source>
</evidence>
<feature type="region of interest" description="Disordered" evidence="11">
    <location>
        <begin position="1"/>
        <end position="21"/>
    </location>
</feature>
<dbReference type="PANTHER" id="PTHR33695:SF1">
    <property type="entry name" value="LIPOPROTEIN SIGNAL PEPTIDASE"/>
    <property type="match status" value="1"/>
</dbReference>
<evidence type="ECO:0000256" key="6">
    <source>
        <dbReference type="ARBA" id="ARBA00022801"/>
    </source>
</evidence>
<dbReference type="EC" id="3.4.23.36" evidence="9"/>
<keyword evidence="5 9" id="KW-0064">Aspartyl protease</keyword>
<feature type="transmembrane region" description="Helical" evidence="9">
    <location>
        <begin position="27"/>
        <end position="45"/>
    </location>
</feature>
<proteinExistence type="inferred from homology"/>
<keyword evidence="7 9" id="KW-1133">Transmembrane helix</keyword>
<keyword evidence="13" id="KW-1185">Reference proteome</keyword>
<accession>A0A7G9RBV4</accession>
<dbReference type="GO" id="GO:0006508">
    <property type="term" value="P:proteolysis"/>
    <property type="evidence" value="ECO:0007669"/>
    <property type="project" value="UniProtKB-KW"/>
</dbReference>
<feature type="transmembrane region" description="Helical" evidence="9">
    <location>
        <begin position="111"/>
        <end position="128"/>
    </location>
</feature>
<dbReference type="EMBL" id="CP060713">
    <property type="protein sequence ID" value="QNN53079.1"/>
    <property type="molecule type" value="Genomic_DNA"/>
</dbReference>
<evidence type="ECO:0000256" key="7">
    <source>
        <dbReference type="ARBA" id="ARBA00022989"/>
    </source>
</evidence>
<evidence type="ECO:0000313" key="13">
    <source>
        <dbReference type="Proteomes" id="UP000515947"/>
    </source>
</evidence>
<evidence type="ECO:0000256" key="8">
    <source>
        <dbReference type="ARBA" id="ARBA00023136"/>
    </source>
</evidence>
<dbReference type="InterPro" id="IPR001872">
    <property type="entry name" value="Peptidase_A8"/>
</dbReference>
<evidence type="ECO:0000256" key="1">
    <source>
        <dbReference type="ARBA" id="ARBA00006139"/>
    </source>
</evidence>
<dbReference type="Proteomes" id="UP000515947">
    <property type="component" value="Chromosome"/>
</dbReference>
<comment type="subcellular location">
    <subcellularLocation>
        <location evidence="9">Cell membrane</location>
        <topology evidence="9">Multi-pass membrane protein</topology>
    </subcellularLocation>
</comment>
<evidence type="ECO:0000256" key="9">
    <source>
        <dbReference type="HAMAP-Rule" id="MF_00161"/>
    </source>
</evidence>
<keyword evidence="3 9" id="KW-0645">Protease</keyword>
<keyword evidence="8 9" id="KW-0472">Membrane</keyword>
<reference evidence="12 13" key="1">
    <citation type="submission" date="2020-08" db="EMBL/GenBank/DDBJ databases">
        <title>Genome sequence of Nocardioides mesophilus KACC 16243T.</title>
        <authorList>
            <person name="Hyun D.-W."/>
            <person name="Bae J.-W."/>
        </authorList>
    </citation>
    <scope>NUCLEOTIDE SEQUENCE [LARGE SCALE GENOMIC DNA]</scope>
    <source>
        <strain evidence="12 13">KACC 16243</strain>
    </source>
</reference>
<dbReference type="UniPathway" id="UPA00665"/>
<keyword evidence="2 9" id="KW-1003">Cell membrane</keyword>
<feature type="active site" evidence="9">
    <location>
        <position position="158"/>
    </location>
</feature>
<evidence type="ECO:0000256" key="4">
    <source>
        <dbReference type="ARBA" id="ARBA00022692"/>
    </source>
</evidence>
<dbReference type="KEGG" id="nmes:H9L09_00820"/>
<protein>
    <recommendedName>
        <fullName evidence="9">Lipoprotein signal peptidase</fullName>
        <ecNumber evidence="9">3.4.23.36</ecNumber>
    </recommendedName>
    <alternativeName>
        <fullName evidence="9">Prolipoprotein signal peptidase</fullName>
    </alternativeName>
    <alternativeName>
        <fullName evidence="9">Signal peptidase II</fullName>
        <shortName evidence="9">SPase II</shortName>
    </alternativeName>
</protein>
<feature type="active site" evidence="9">
    <location>
        <position position="144"/>
    </location>
</feature>
<evidence type="ECO:0000256" key="5">
    <source>
        <dbReference type="ARBA" id="ARBA00022750"/>
    </source>
</evidence>
<dbReference type="PANTHER" id="PTHR33695">
    <property type="entry name" value="LIPOPROTEIN SIGNAL PEPTIDASE"/>
    <property type="match status" value="1"/>
</dbReference>
<feature type="transmembrane region" description="Helical" evidence="9">
    <location>
        <begin position="84"/>
        <end position="104"/>
    </location>
</feature>
<organism evidence="12 13">
    <name type="scientific">Nocardioides mesophilus</name>
    <dbReference type="NCBI Taxonomy" id="433659"/>
    <lineage>
        <taxon>Bacteria</taxon>
        <taxon>Bacillati</taxon>
        <taxon>Actinomycetota</taxon>
        <taxon>Actinomycetes</taxon>
        <taxon>Propionibacteriales</taxon>
        <taxon>Nocardioidaceae</taxon>
        <taxon>Nocardioides</taxon>
    </lineage>
</organism>
<name>A0A7G9RBV4_9ACTN</name>
<dbReference type="GO" id="GO:0005886">
    <property type="term" value="C:plasma membrane"/>
    <property type="evidence" value="ECO:0007669"/>
    <property type="project" value="UniProtKB-SubCell"/>
</dbReference>
<dbReference type="PRINTS" id="PR00781">
    <property type="entry name" value="LIPOSIGPTASE"/>
</dbReference>
<evidence type="ECO:0000256" key="2">
    <source>
        <dbReference type="ARBA" id="ARBA00022475"/>
    </source>
</evidence>
<dbReference type="GO" id="GO:0004190">
    <property type="term" value="F:aspartic-type endopeptidase activity"/>
    <property type="evidence" value="ECO:0007669"/>
    <property type="project" value="UniProtKB-UniRule"/>
</dbReference>
<evidence type="ECO:0000313" key="12">
    <source>
        <dbReference type="EMBL" id="QNN53079.1"/>
    </source>
</evidence>
<keyword evidence="6 9" id="KW-0378">Hydrolase</keyword>
<comment type="catalytic activity">
    <reaction evidence="9">
        <text>Release of signal peptides from bacterial membrane prolipoproteins. Hydrolyzes -Xaa-Yaa-Zaa-|-(S,diacylglyceryl)Cys-, in which Xaa is hydrophobic (preferably Leu), and Yaa (Ala or Ser) and Zaa (Gly or Ala) have small, neutral side chains.</text>
        <dbReference type="EC" id="3.4.23.36"/>
    </reaction>
</comment>
<feature type="compositionally biased region" description="Polar residues" evidence="11">
    <location>
        <begin position="1"/>
        <end position="13"/>
    </location>
</feature>
<comment type="pathway">
    <text evidence="9">Protein modification; lipoprotein biosynthesis (signal peptide cleavage).</text>
</comment>
<gene>
    <name evidence="9" type="primary">lspA</name>
    <name evidence="12" type="ORF">H9L09_00820</name>
</gene>
<keyword evidence="4 9" id="KW-0812">Transmembrane</keyword>